<feature type="chain" id="PRO_5003989896" description="non-specific serine/threonine protein kinase" evidence="14">
    <location>
        <begin position="30"/>
        <end position="1519"/>
    </location>
</feature>
<dbReference type="InterPro" id="IPR029787">
    <property type="entry name" value="Nucleotide_cyclase"/>
</dbReference>
<sequence length="1519" mass="165746">MQKQAQHSSSCLLLCGLLVLCILPHLCRGAFTLSLLHTANTDSQVLAVGQFNGPCTPTNATSGNDSYVAEPANLPCIGGVARRTALIKSIRASVENSLLIDGGYLFTGTHDNSQTCSVFWTLFGTEMLGQYYHEMGYDAIKIDLFEFFGGVDQLAKFIQLVPNTQVVAANLVGKNDSRLVNATIVPYAIFTFASGDKASSSPSSHYQWRVYNSFSELSGMLQAVGSMLNQGVNKIIVSVSDVSVLDSVINFVPGIDIVILPNALYANDEGVHEVVQGTYPQVKYMAWAGSEAGPQPLLVVASGNFGRRLGRLDVTFDDYGVLTSWNGESIQLDATIDADPGIQEQILAQMDEVRASSSKVVGKAAIDIEWQNSCVFGECAIGGWIADVFRNVTGTRIGLVNGGAVYGPFREGSITLGEYLVVFPFGWDFLFTFSLKGEDLIVALDNSVSLADQTNLPLSAGVGRFLSVAGLKFTWNPTLPVGQRVVDVWVEGGDGKWGILDHQQYYSITTLDFIAKGGDSYEELAASAVSPTSSQLTAATAIEAALAKSFVEPIYAKVDGRIALSNGTRMTCVAPDQRICSNNGYCKAGVCQCTAPEAAGPYCIFGAKTNSTGGSDVTGMVVGIVVPVVGVVVCVLLVALALCALLIFRVTKKKKEEWDINFDELDLDHKLGEGSFGEVYKGKWKGTEVAVKVMTPGLVTKEMKLNFHSEMRVMSALRHPNVVLFMGASSKPPRMCIIMEYMALGSLYDVLHNDLVPCIPMTLSLKIALRAAKGMHFLHSSGIVHRDLKSLNLLLDSKWNVKVSDFGLGKFKDQIKASDRHIGSIPWTAPEVLAEQPAVDYMLADIFSFGVVLFEIVTRRNPYEHLSAAAIAVGVLRDDMRPTTQVDEDQLKEVPALYLGLMRNCWDTDASLRPTFLEVMTRLESLVEDESPSTGSSPISSTTSFRPPPHASLGGARSDSSGGYGEDGQELSEIETDRPQLGAGGTKPPRGEVVIGFSDIANGDALWDWNAAAMRDATLIHNDILRDLMKKHGGYEAVLTAIGNHGEGSFCVAFQKSIDAVRWATDVQNALLKAEWPELKLTTGGDRSFSSAQLRRRSGALRAMAFCFVGLVYGWASTLDGPRSCENLSTALRNTLGGQVLVTDSLRRDLDATATDRALIKRLQPSGTLDLLQSTDQELFFELKVEGLEARFFPKTDTSYAAYGDEAKKAKEDHFTPPTSDSSPGSSTYALLDNKEVFLTSANLCRWIIDYEDLALGEQVGTGSYGLVYMAKWKGVEVAVKRFIKQKLTERLMLEFRAEVAFLSELHHPNIVLFIGACVRSPNLCIVMEFVKRGSLRTLLSDATLKLPWQQRLRMLHGASLAISYLHSLEPVILHRDLKSSNLLVDEAWNVKVADFGFARIKEENATMTRCGTPCWTAPEIIKGDNYSEKADVYSFGIVMWEVLTRKVPYADQTFMSVALEILDGKRPDVPSDCPPEFKQLMQRCWHKHQDKRPSMEEVTASLEAQIGGSHRRCGGDNV</sequence>
<evidence type="ECO:0000256" key="5">
    <source>
        <dbReference type="ARBA" id="ARBA00022679"/>
    </source>
</evidence>
<dbReference type="Gene3D" id="3.90.780.10">
    <property type="entry name" value="5'-Nucleotidase, C-terminal domain"/>
    <property type="match status" value="1"/>
</dbReference>
<evidence type="ECO:0000256" key="8">
    <source>
        <dbReference type="ARBA" id="ARBA00022840"/>
    </source>
</evidence>
<keyword evidence="6 11" id="KW-0547">Nucleotide-binding</keyword>
<dbReference type="VEuPathDB" id="AmoebaDB:ACA1_366960"/>
<dbReference type="GO" id="GO:0009166">
    <property type="term" value="P:nucleotide catabolic process"/>
    <property type="evidence" value="ECO:0007669"/>
    <property type="project" value="InterPro"/>
</dbReference>
<reference evidence="16 17" key="1">
    <citation type="journal article" date="2013" name="Genome Biol.">
        <title>Genome of Acanthamoeba castellanii highlights extensive lateral gene transfer and early evolution of tyrosine kinase signaling.</title>
        <authorList>
            <person name="Clarke M."/>
            <person name="Lohan A.J."/>
            <person name="Liu B."/>
            <person name="Lagkouvardos I."/>
            <person name="Roy S."/>
            <person name="Zafar N."/>
            <person name="Bertelli C."/>
            <person name="Schilde C."/>
            <person name="Kianianmomeni A."/>
            <person name="Burglin T.R."/>
            <person name="Frech C."/>
            <person name="Turcotte B."/>
            <person name="Kopec K.O."/>
            <person name="Synnott J.M."/>
            <person name="Choo C."/>
            <person name="Paponov I."/>
            <person name="Finkler A."/>
            <person name="Soon Heng Tan C."/>
            <person name="Hutchins A.P."/>
            <person name="Weinmeier T."/>
            <person name="Rattei T."/>
            <person name="Chu J.S."/>
            <person name="Gimenez G."/>
            <person name="Irimia M."/>
            <person name="Rigden D.J."/>
            <person name="Fitzpatrick D.A."/>
            <person name="Lorenzo-Morales J."/>
            <person name="Bateman A."/>
            <person name="Chiu C.H."/>
            <person name="Tang P."/>
            <person name="Hegemann P."/>
            <person name="Fromm H."/>
            <person name="Raoult D."/>
            <person name="Greub G."/>
            <person name="Miranda-Saavedra D."/>
            <person name="Chen N."/>
            <person name="Nash P."/>
            <person name="Ginger M.L."/>
            <person name="Horn M."/>
            <person name="Schaap P."/>
            <person name="Caler L."/>
            <person name="Loftus B."/>
        </authorList>
    </citation>
    <scope>NUCLEOTIDE SEQUENCE [LARGE SCALE GENOMIC DNA]</scope>
    <source>
        <strain evidence="16 17">Neff</strain>
    </source>
</reference>
<dbReference type="CDD" id="cd13999">
    <property type="entry name" value="STKc_MAP3K-like"/>
    <property type="match status" value="2"/>
</dbReference>
<feature type="transmembrane region" description="Helical" evidence="13">
    <location>
        <begin position="1099"/>
        <end position="1116"/>
    </location>
</feature>
<keyword evidence="5" id="KW-0808">Transferase</keyword>
<dbReference type="GO" id="GO:0016787">
    <property type="term" value="F:hydrolase activity"/>
    <property type="evidence" value="ECO:0007669"/>
    <property type="project" value="InterPro"/>
</dbReference>
<keyword evidence="7 16" id="KW-0418">Kinase</keyword>
<dbReference type="GO" id="GO:0016020">
    <property type="term" value="C:membrane"/>
    <property type="evidence" value="ECO:0007669"/>
    <property type="project" value="UniProtKB-SubCell"/>
</dbReference>
<evidence type="ECO:0000256" key="4">
    <source>
        <dbReference type="ARBA" id="ARBA00022527"/>
    </source>
</evidence>
<feature type="compositionally biased region" description="Low complexity" evidence="12">
    <location>
        <begin position="932"/>
        <end position="945"/>
    </location>
</feature>
<dbReference type="Gene3D" id="3.30.70.1230">
    <property type="entry name" value="Nucleotide cyclase"/>
    <property type="match status" value="1"/>
</dbReference>
<keyword evidence="17" id="KW-1185">Reference proteome</keyword>
<dbReference type="SUPFAM" id="SSF56112">
    <property type="entry name" value="Protein kinase-like (PK-like)"/>
    <property type="match status" value="2"/>
</dbReference>
<comment type="catalytic activity">
    <reaction evidence="9">
        <text>L-threonyl-[protein] + ATP = O-phospho-L-threonyl-[protein] + ADP + H(+)</text>
        <dbReference type="Rhea" id="RHEA:46608"/>
        <dbReference type="Rhea" id="RHEA-COMP:11060"/>
        <dbReference type="Rhea" id="RHEA-COMP:11605"/>
        <dbReference type="ChEBI" id="CHEBI:15378"/>
        <dbReference type="ChEBI" id="CHEBI:30013"/>
        <dbReference type="ChEBI" id="CHEBI:30616"/>
        <dbReference type="ChEBI" id="CHEBI:61977"/>
        <dbReference type="ChEBI" id="CHEBI:456216"/>
        <dbReference type="EC" id="2.7.11.1"/>
    </reaction>
</comment>
<feature type="binding site" evidence="11">
    <location>
        <position position="1281"/>
    </location>
    <ligand>
        <name>ATP</name>
        <dbReference type="ChEBI" id="CHEBI:30616"/>
    </ligand>
</feature>
<evidence type="ECO:0000313" key="16">
    <source>
        <dbReference type="EMBL" id="ELR14073.1"/>
    </source>
</evidence>
<dbReference type="SUPFAM" id="SSF56300">
    <property type="entry name" value="Metallo-dependent phosphatases"/>
    <property type="match status" value="1"/>
</dbReference>
<dbReference type="GO" id="GO:0005524">
    <property type="term" value="F:ATP binding"/>
    <property type="evidence" value="ECO:0007669"/>
    <property type="project" value="UniProtKB-UniRule"/>
</dbReference>
<dbReference type="PRINTS" id="PR00109">
    <property type="entry name" value="TYRKINASE"/>
</dbReference>
<dbReference type="PANTHER" id="PTHR44329:SF298">
    <property type="entry name" value="MIXED LINEAGE KINASE DOMAIN-LIKE PROTEIN"/>
    <property type="match status" value="1"/>
</dbReference>
<evidence type="ECO:0000256" key="1">
    <source>
        <dbReference type="ARBA" id="ARBA00004167"/>
    </source>
</evidence>
<feature type="signal peptide" evidence="14">
    <location>
        <begin position="1"/>
        <end position="29"/>
    </location>
</feature>
<evidence type="ECO:0000313" key="17">
    <source>
        <dbReference type="Proteomes" id="UP000011083"/>
    </source>
</evidence>
<dbReference type="FunFam" id="3.30.200.20:FF:000060">
    <property type="entry name" value="Serine/threonine-protein kinase isoform 1"/>
    <property type="match status" value="2"/>
</dbReference>
<evidence type="ECO:0000256" key="13">
    <source>
        <dbReference type="SAM" id="Phobius"/>
    </source>
</evidence>
<feature type="domain" description="Protein kinase" evidence="15">
    <location>
        <begin position="1254"/>
        <end position="1507"/>
    </location>
</feature>
<evidence type="ECO:0000256" key="14">
    <source>
        <dbReference type="SAM" id="SignalP"/>
    </source>
</evidence>
<comment type="subcellular location">
    <subcellularLocation>
        <location evidence="1">Membrane</location>
        <topology evidence="1">Single-pass membrane protein</topology>
    </subcellularLocation>
</comment>
<dbReference type="RefSeq" id="XP_004336086.1">
    <property type="nucleotide sequence ID" value="XM_004336038.1"/>
</dbReference>
<comment type="catalytic activity">
    <reaction evidence="10">
        <text>L-seryl-[protein] + ATP = O-phospho-L-seryl-[protein] + ADP + H(+)</text>
        <dbReference type="Rhea" id="RHEA:17989"/>
        <dbReference type="Rhea" id="RHEA-COMP:9863"/>
        <dbReference type="Rhea" id="RHEA-COMP:11604"/>
        <dbReference type="ChEBI" id="CHEBI:15378"/>
        <dbReference type="ChEBI" id="CHEBI:29999"/>
        <dbReference type="ChEBI" id="CHEBI:30616"/>
        <dbReference type="ChEBI" id="CHEBI:83421"/>
        <dbReference type="ChEBI" id="CHEBI:456216"/>
        <dbReference type="EC" id="2.7.11.1"/>
    </reaction>
</comment>
<dbReference type="InterPro" id="IPR001245">
    <property type="entry name" value="Ser-Thr/Tyr_kinase_cat_dom"/>
</dbReference>
<dbReference type="InterPro" id="IPR017441">
    <property type="entry name" value="Protein_kinase_ATP_BS"/>
</dbReference>
<evidence type="ECO:0000259" key="15">
    <source>
        <dbReference type="PROSITE" id="PS50011"/>
    </source>
</evidence>
<feature type="region of interest" description="Disordered" evidence="12">
    <location>
        <begin position="927"/>
        <end position="990"/>
    </location>
</feature>
<proteinExistence type="inferred from homology"/>
<keyword evidence="13" id="KW-0812">Transmembrane</keyword>
<evidence type="ECO:0000256" key="12">
    <source>
        <dbReference type="SAM" id="MobiDB-lite"/>
    </source>
</evidence>
<feature type="transmembrane region" description="Helical" evidence="13">
    <location>
        <begin position="620"/>
        <end position="648"/>
    </location>
</feature>
<dbReference type="PROSITE" id="PS50011">
    <property type="entry name" value="PROTEIN_KINASE_DOM"/>
    <property type="match status" value="2"/>
</dbReference>
<dbReference type="Gene3D" id="3.60.21.10">
    <property type="match status" value="1"/>
</dbReference>
<name>L8GMU4_ACACF</name>
<gene>
    <name evidence="16" type="ORF">ACA1_366960</name>
</gene>
<evidence type="ECO:0000256" key="6">
    <source>
        <dbReference type="ARBA" id="ARBA00022741"/>
    </source>
</evidence>
<evidence type="ECO:0000256" key="11">
    <source>
        <dbReference type="PROSITE-ProRule" id="PRU10141"/>
    </source>
</evidence>
<dbReference type="GO" id="GO:0004674">
    <property type="term" value="F:protein serine/threonine kinase activity"/>
    <property type="evidence" value="ECO:0007669"/>
    <property type="project" value="UniProtKB-KW"/>
</dbReference>
<dbReference type="STRING" id="1257118.L8GMU4"/>
<dbReference type="InterPro" id="IPR029052">
    <property type="entry name" value="Metallo-depent_PP-like"/>
</dbReference>
<protein>
    <recommendedName>
        <fullName evidence="3">non-specific serine/threonine protein kinase</fullName>
        <ecNumber evidence="3">2.7.11.1</ecNumber>
    </recommendedName>
</protein>
<dbReference type="Pfam" id="PF02872">
    <property type="entry name" value="5_nucleotid_C"/>
    <property type="match status" value="1"/>
</dbReference>
<evidence type="ECO:0000256" key="3">
    <source>
        <dbReference type="ARBA" id="ARBA00012513"/>
    </source>
</evidence>
<dbReference type="Proteomes" id="UP000011083">
    <property type="component" value="Unassembled WGS sequence"/>
</dbReference>
<dbReference type="Gene3D" id="1.10.510.10">
    <property type="entry name" value="Transferase(Phosphotransferase) domain 1"/>
    <property type="match status" value="2"/>
</dbReference>
<dbReference type="OrthoDB" id="7722975at2759"/>
<dbReference type="InterPro" id="IPR000719">
    <property type="entry name" value="Prot_kinase_dom"/>
</dbReference>
<dbReference type="SUPFAM" id="SSF55073">
    <property type="entry name" value="Nucleotide cyclase"/>
    <property type="match status" value="1"/>
</dbReference>
<dbReference type="EC" id="2.7.11.1" evidence="3"/>
<keyword evidence="14" id="KW-0732">Signal</keyword>
<dbReference type="Gene3D" id="2.10.25.10">
    <property type="entry name" value="Laminin"/>
    <property type="match status" value="1"/>
</dbReference>
<keyword evidence="13" id="KW-1133">Transmembrane helix</keyword>
<dbReference type="EMBL" id="KB008073">
    <property type="protein sequence ID" value="ELR14073.1"/>
    <property type="molecule type" value="Genomic_DNA"/>
</dbReference>
<dbReference type="Pfam" id="PF07714">
    <property type="entry name" value="PK_Tyr_Ser-Thr"/>
    <property type="match status" value="2"/>
</dbReference>
<dbReference type="SMART" id="SM00220">
    <property type="entry name" value="S_TKc"/>
    <property type="match status" value="2"/>
</dbReference>
<dbReference type="Gene3D" id="3.30.200.20">
    <property type="entry name" value="Phosphorylase Kinase, domain 1"/>
    <property type="match status" value="2"/>
</dbReference>
<dbReference type="InterPro" id="IPR036907">
    <property type="entry name" value="5'-Nucleotdase_C_sf"/>
</dbReference>
<accession>L8GMU4</accession>
<feature type="domain" description="Protein kinase" evidence="15">
    <location>
        <begin position="665"/>
        <end position="927"/>
    </location>
</feature>
<keyword evidence="8 11" id="KW-0067">ATP-binding</keyword>
<dbReference type="GeneID" id="14914502"/>
<dbReference type="InterPro" id="IPR008271">
    <property type="entry name" value="Ser/Thr_kinase_AS"/>
</dbReference>
<dbReference type="KEGG" id="acan:ACA1_366960"/>
<dbReference type="InterPro" id="IPR008334">
    <property type="entry name" value="5'-Nucleotdase_C"/>
</dbReference>
<dbReference type="PROSITE" id="PS00107">
    <property type="entry name" value="PROTEIN_KINASE_ATP"/>
    <property type="match status" value="2"/>
</dbReference>
<evidence type="ECO:0000256" key="10">
    <source>
        <dbReference type="ARBA" id="ARBA00048679"/>
    </source>
</evidence>
<dbReference type="InterPro" id="IPR011009">
    <property type="entry name" value="Kinase-like_dom_sf"/>
</dbReference>
<keyword evidence="4" id="KW-0723">Serine/threonine-protein kinase</keyword>
<evidence type="ECO:0000256" key="7">
    <source>
        <dbReference type="ARBA" id="ARBA00022777"/>
    </source>
</evidence>
<dbReference type="SUPFAM" id="SSF57196">
    <property type="entry name" value="EGF/Laminin"/>
    <property type="match status" value="1"/>
</dbReference>
<dbReference type="PROSITE" id="PS00108">
    <property type="entry name" value="PROTEIN_KINASE_ST"/>
    <property type="match status" value="2"/>
</dbReference>
<keyword evidence="13" id="KW-0472">Membrane</keyword>
<feature type="binding site" evidence="11">
    <location>
        <position position="692"/>
    </location>
    <ligand>
        <name>ATP</name>
        <dbReference type="ChEBI" id="CHEBI:30616"/>
    </ligand>
</feature>
<organism evidence="16 17">
    <name type="scientific">Acanthamoeba castellanii (strain ATCC 30010 / Neff)</name>
    <dbReference type="NCBI Taxonomy" id="1257118"/>
    <lineage>
        <taxon>Eukaryota</taxon>
        <taxon>Amoebozoa</taxon>
        <taxon>Discosea</taxon>
        <taxon>Longamoebia</taxon>
        <taxon>Centramoebida</taxon>
        <taxon>Acanthamoebidae</taxon>
        <taxon>Acanthamoeba</taxon>
    </lineage>
</organism>
<dbReference type="SUPFAM" id="SSF55816">
    <property type="entry name" value="5'-nucleotidase (syn. UDP-sugar hydrolase), C-terminal domain"/>
    <property type="match status" value="1"/>
</dbReference>
<dbReference type="InterPro" id="IPR051681">
    <property type="entry name" value="Ser/Thr_Kinases-Pseudokinases"/>
</dbReference>
<dbReference type="PANTHER" id="PTHR44329">
    <property type="entry name" value="SERINE/THREONINE-PROTEIN KINASE TNNI3K-RELATED"/>
    <property type="match status" value="1"/>
</dbReference>
<comment type="similarity">
    <text evidence="2">Belongs to the protein kinase superfamily. TKL Ser/Thr protein kinase family.</text>
</comment>
<evidence type="ECO:0000256" key="2">
    <source>
        <dbReference type="ARBA" id="ARBA00005843"/>
    </source>
</evidence>
<evidence type="ECO:0000256" key="9">
    <source>
        <dbReference type="ARBA" id="ARBA00047899"/>
    </source>
</evidence>